<comment type="caution">
    <text evidence="6">The sequence shown here is derived from an EMBL/GenBank/DDBJ whole genome shotgun (WGS) entry which is preliminary data.</text>
</comment>
<comment type="subcellular location">
    <subcellularLocation>
        <location evidence="1">Membrane</location>
        <topology evidence="1">Multi-pass membrane protein</topology>
    </subcellularLocation>
</comment>
<dbReference type="PANTHER" id="PTHR10361">
    <property type="entry name" value="SODIUM-BILE ACID COTRANSPORTER"/>
    <property type="match status" value="1"/>
</dbReference>
<evidence type="ECO:0000256" key="2">
    <source>
        <dbReference type="ARBA" id="ARBA00022692"/>
    </source>
</evidence>
<organism evidence="6 7">
    <name type="scientific">Paenibacillus antarcticus</name>
    <dbReference type="NCBI Taxonomy" id="253703"/>
    <lineage>
        <taxon>Bacteria</taxon>
        <taxon>Bacillati</taxon>
        <taxon>Bacillota</taxon>
        <taxon>Bacilli</taxon>
        <taxon>Bacillales</taxon>
        <taxon>Paenibacillaceae</taxon>
        <taxon>Paenibacillus</taxon>
    </lineage>
</organism>
<dbReference type="InterPro" id="IPR038770">
    <property type="entry name" value="Na+/solute_symporter_sf"/>
</dbReference>
<dbReference type="EMBL" id="LVJI01000024">
    <property type="protein sequence ID" value="OAB43880.1"/>
    <property type="molecule type" value="Genomic_DNA"/>
</dbReference>
<keyword evidence="2 5" id="KW-0812">Transmembrane</keyword>
<feature type="transmembrane region" description="Helical" evidence="5">
    <location>
        <begin position="40"/>
        <end position="58"/>
    </location>
</feature>
<keyword evidence="4 5" id="KW-0472">Membrane</keyword>
<accession>A0A168LV50</accession>
<keyword evidence="3 5" id="KW-1133">Transmembrane helix</keyword>
<protein>
    <submittedName>
        <fullName evidence="6">Bile acid:sodium symporter</fullName>
    </submittedName>
</protein>
<name>A0A168LV50_9BACL</name>
<feature type="transmembrane region" description="Helical" evidence="5">
    <location>
        <begin position="127"/>
        <end position="148"/>
    </location>
</feature>
<dbReference type="RefSeq" id="WP_068651049.1">
    <property type="nucleotide sequence ID" value="NZ_CP043611.1"/>
</dbReference>
<proteinExistence type="predicted"/>
<dbReference type="AlphaFoldDB" id="A0A168LV50"/>
<feature type="transmembrane region" description="Helical" evidence="5">
    <location>
        <begin position="12"/>
        <end position="34"/>
    </location>
</feature>
<feature type="transmembrane region" description="Helical" evidence="5">
    <location>
        <begin position="100"/>
        <end position="120"/>
    </location>
</feature>
<dbReference type="PANTHER" id="PTHR10361:SF28">
    <property type="entry name" value="P3 PROTEIN-RELATED"/>
    <property type="match status" value="1"/>
</dbReference>
<dbReference type="Gene3D" id="1.20.1530.20">
    <property type="match status" value="1"/>
</dbReference>
<dbReference type="InterPro" id="IPR004710">
    <property type="entry name" value="Bilac:Na_transpt"/>
</dbReference>
<evidence type="ECO:0000313" key="7">
    <source>
        <dbReference type="Proteomes" id="UP000077355"/>
    </source>
</evidence>
<feature type="transmembrane region" description="Helical" evidence="5">
    <location>
        <begin position="168"/>
        <end position="185"/>
    </location>
</feature>
<dbReference type="Pfam" id="PF01758">
    <property type="entry name" value="SBF"/>
    <property type="match status" value="1"/>
</dbReference>
<feature type="transmembrane region" description="Helical" evidence="5">
    <location>
        <begin position="70"/>
        <end position="94"/>
    </location>
</feature>
<gene>
    <name evidence="6" type="ORF">PBAT_16785</name>
</gene>
<evidence type="ECO:0000256" key="5">
    <source>
        <dbReference type="SAM" id="Phobius"/>
    </source>
</evidence>
<evidence type="ECO:0000256" key="3">
    <source>
        <dbReference type="ARBA" id="ARBA00022989"/>
    </source>
</evidence>
<reference evidence="6 7" key="1">
    <citation type="submission" date="2016-03" db="EMBL/GenBank/DDBJ databases">
        <title>Draft genome sequence of Paenibacillus antarcticus CECT 5836.</title>
        <authorList>
            <person name="Shin S.-K."/>
            <person name="Yi H."/>
        </authorList>
    </citation>
    <scope>NUCLEOTIDE SEQUENCE [LARGE SCALE GENOMIC DNA]</scope>
    <source>
        <strain evidence="6 7">CECT 5836</strain>
    </source>
</reference>
<dbReference type="Proteomes" id="UP000077355">
    <property type="component" value="Unassembled WGS sequence"/>
</dbReference>
<keyword evidence="7" id="KW-1185">Reference proteome</keyword>
<evidence type="ECO:0000256" key="4">
    <source>
        <dbReference type="ARBA" id="ARBA00023136"/>
    </source>
</evidence>
<evidence type="ECO:0000256" key="1">
    <source>
        <dbReference type="ARBA" id="ARBA00004141"/>
    </source>
</evidence>
<feature type="transmembrane region" description="Helical" evidence="5">
    <location>
        <begin position="275"/>
        <end position="298"/>
    </location>
</feature>
<feature type="transmembrane region" description="Helical" evidence="5">
    <location>
        <begin position="228"/>
        <end position="254"/>
    </location>
</feature>
<sequence length="331" mass="36671">MRRWAEVFTSWYEKYMFIIIPGSLIVGFIFSQFLLPFVSWTPYVFGYVTLVMALGCGLEHLKRVLIRPAPIVLIIFLSHIVAPLFAYVLGWITFGAHSDYTVGLVLFTSIPLGVSSVLWVGLSHGNVALMLALVVIDSALSPFVVPFLIEFFFGTQIAFDSMRLMKDLFVIVVLPTFIGVTLYECSGGKLKKMTTPIAIPLSKVGFTAVVMLNAAAIAPHIVQLKNDMLVVIPSVIIVVAVSYIVGYFGSYLLLSPSREIRVTLSYAAGMRNISLGMVLAMSYFSPMASVPVVLGIMIQQPLATLFHSCMKRWVPLHKEEFKLNQGSMRDL</sequence>
<evidence type="ECO:0000313" key="6">
    <source>
        <dbReference type="EMBL" id="OAB43880.1"/>
    </source>
</evidence>
<feature type="transmembrane region" description="Helical" evidence="5">
    <location>
        <begin position="197"/>
        <end position="222"/>
    </location>
</feature>
<dbReference type="GO" id="GO:0016020">
    <property type="term" value="C:membrane"/>
    <property type="evidence" value="ECO:0007669"/>
    <property type="project" value="UniProtKB-SubCell"/>
</dbReference>
<dbReference type="InterPro" id="IPR002657">
    <property type="entry name" value="BilAc:Na_symport/Acr3"/>
</dbReference>